<gene>
    <name evidence="1" type="ORF">EIP91_007790</name>
</gene>
<evidence type="ECO:0000313" key="2">
    <source>
        <dbReference type="Proteomes" id="UP000292702"/>
    </source>
</evidence>
<proteinExistence type="predicted"/>
<reference evidence="1 2" key="1">
    <citation type="submission" date="2018-11" db="EMBL/GenBank/DDBJ databases">
        <title>Genome assembly of Steccherinum ochraceum LE-BIN_3174, the white-rot fungus of the Steccherinaceae family (The Residual Polyporoid clade, Polyporales, Basidiomycota).</title>
        <authorList>
            <person name="Fedorova T.V."/>
            <person name="Glazunova O.A."/>
            <person name="Landesman E.O."/>
            <person name="Moiseenko K.V."/>
            <person name="Psurtseva N.V."/>
            <person name="Savinova O.S."/>
            <person name="Shakhova N.V."/>
            <person name="Tyazhelova T.V."/>
            <person name="Vasina D.V."/>
        </authorList>
    </citation>
    <scope>NUCLEOTIDE SEQUENCE [LARGE SCALE GENOMIC DNA]</scope>
    <source>
        <strain evidence="1 2">LE-BIN_3174</strain>
    </source>
</reference>
<dbReference type="SUPFAM" id="SSF52058">
    <property type="entry name" value="L domain-like"/>
    <property type="match status" value="1"/>
</dbReference>
<evidence type="ECO:0000313" key="1">
    <source>
        <dbReference type="EMBL" id="TCD61886.1"/>
    </source>
</evidence>
<accession>A0A4R0R656</accession>
<dbReference type="EMBL" id="RWJN01000421">
    <property type="protein sequence ID" value="TCD61886.1"/>
    <property type="molecule type" value="Genomic_DNA"/>
</dbReference>
<protein>
    <submittedName>
        <fullName evidence="1">Uncharacterized protein</fullName>
    </submittedName>
</protein>
<comment type="caution">
    <text evidence="1">The sequence shown here is derived from an EMBL/GenBank/DDBJ whole genome shotgun (WGS) entry which is preliminary data.</text>
</comment>
<name>A0A4R0R656_9APHY</name>
<dbReference type="AlphaFoldDB" id="A0A4R0R656"/>
<dbReference type="Proteomes" id="UP000292702">
    <property type="component" value="Unassembled WGS sequence"/>
</dbReference>
<dbReference type="STRING" id="92696.A0A4R0R656"/>
<organism evidence="1 2">
    <name type="scientific">Steccherinum ochraceum</name>
    <dbReference type="NCBI Taxonomy" id="92696"/>
    <lineage>
        <taxon>Eukaryota</taxon>
        <taxon>Fungi</taxon>
        <taxon>Dikarya</taxon>
        <taxon>Basidiomycota</taxon>
        <taxon>Agaricomycotina</taxon>
        <taxon>Agaricomycetes</taxon>
        <taxon>Polyporales</taxon>
        <taxon>Steccherinaceae</taxon>
        <taxon>Steccherinum</taxon>
    </lineage>
</organism>
<keyword evidence="2" id="KW-1185">Reference proteome</keyword>
<sequence>MENATLPNRVPPQTAAATVEAITSLELEINSLKTHLNTFAAINTRLPTEILSDVFLRVLYFEVQCWRGTTDDLMQFHTYHWMKCCSVCRHWRQVALQCSTLWSYIFVNSRYDSTSMLRTFVARSRQTALHVFVNNSPYGLPDRSAAGLVEVLSEIHRIQELCIPTRLGRYQLQQLQSVSKLGPALLLTHLTLNGDSLWDIHSTHTVLALTRRTEPTFPFASNLPRLSVLKFWRAPLHEADAVFASSLTQLTMDRWRPTDSVSPLLHVLKRLVRLQYLSLTHSFSHDDVAVAKDAETVQVDLPDLRHLIIFSTGQSGYWVQLLDALAFPQTTQVSFISQSGSDMFMPVVMSNLKNRLTFFNYNKHDAQSPCPFSSMYLRLGRTAPGRLGLWNEHTKHSALDHEPTFDQGYSDGVPSLTVTWKNTNILDMWSAVNSRLDGAVRGVRYLFCDQYLSHCDLADTLRGMVHLQTLCVHQWPDLPSALQWPLIRTGDSPTPYFPNLKVLAIFHCTAYTGEHEAWMWWDALIAPLSARAKHGSLEKVILFPGRAPAKISAEVLAKFDGVVEVLECRDGAKLIATLKDYLPDIFVRTLCEDEKLSLGL</sequence>
<dbReference type="InterPro" id="IPR032675">
    <property type="entry name" value="LRR_dom_sf"/>
</dbReference>
<dbReference type="OrthoDB" id="2758836at2759"/>
<dbReference type="Gene3D" id="3.80.10.10">
    <property type="entry name" value="Ribonuclease Inhibitor"/>
    <property type="match status" value="1"/>
</dbReference>